<evidence type="ECO:0000256" key="1">
    <source>
        <dbReference type="SAM" id="Phobius"/>
    </source>
</evidence>
<dbReference type="Proteomes" id="UP000270046">
    <property type="component" value="Chromosome"/>
</dbReference>
<keyword evidence="3" id="KW-1185">Reference proteome</keyword>
<dbReference type="KEGG" id="muh:HYN43_007435"/>
<accession>A0A494VJE0</accession>
<sequence length="63" mass="7407">MFKQFTENLSGAQAYLLFSLGIFLVFFIVVAFMLFRLRKQHVDHMRDLPLHDGNGETFNTRNL</sequence>
<keyword evidence="1" id="KW-0472">Membrane</keyword>
<dbReference type="RefSeq" id="WP_119408840.1">
    <property type="nucleotide sequence ID" value="NZ_CP032869.1"/>
</dbReference>
<evidence type="ECO:0000313" key="2">
    <source>
        <dbReference type="EMBL" id="AYL95136.1"/>
    </source>
</evidence>
<evidence type="ECO:0008006" key="4">
    <source>
        <dbReference type="Google" id="ProtNLM"/>
    </source>
</evidence>
<reference evidence="2 3" key="1">
    <citation type="submission" date="2018-10" db="EMBL/GenBank/DDBJ databases">
        <title>Genome sequencing of Mucilaginibacter sp. HYN0043.</title>
        <authorList>
            <person name="Kim M."/>
            <person name="Yi H."/>
        </authorList>
    </citation>
    <scope>NUCLEOTIDE SEQUENCE [LARGE SCALE GENOMIC DNA]</scope>
    <source>
        <strain evidence="2 3">HYN0043</strain>
    </source>
</reference>
<gene>
    <name evidence="2" type="ORF">HYN43_007435</name>
</gene>
<keyword evidence="1" id="KW-1133">Transmembrane helix</keyword>
<dbReference type="AlphaFoldDB" id="A0A494VJE0"/>
<feature type="transmembrane region" description="Helical" evidence="1">
    <location>
        <begin position="12"/>
        <end position="35"/>
    </location>
</feature>
<organism evidence="2 3">
    <name type="scientific">Mucilaginibacter celer</name>
    <dbReference type="NCBI Taxonomy" id="2305508"/>
    <lineage>
        <taxon>Bacteria</taxon>
        <taxon>Pseudomonadati</taxon>
        <taxon>Bacteroidota</taxon>
        <taxon>Sphingobacteriia</taxon>
        <taxon>Sphingobacteriales</taxon>
        <taxon>Sphingobacteriaceae</taxon>
        <taxon>Mucilaginibacter</taxon>
    </lineage>
</organism>
<dbReference type="OrthoDB" id="1495084at2"/>
<proteinExistence type="predicted"/>
<name>A0A494VJE0_9SPHI</name>
<evidence type="ECO:0000313" key="3">
    <source>
        <dbReference type="Proteomes" id="UP000270046"/>
    </source>
</evidence>
<dbReference type="EMBL" id="CP032869">
    <property type="protein sequence ID" value="AYL95136.1"/>
    <property type="molecule type" value="Genomic_DNA"/>
</dbReference>
<protein>
    <recommendedName>
        <fullName evidence="4">CcoQ/FixQ family Cbb3-type cytochrome c oxidase assembly chaperone</fullName>
    </recommendedName>
</protein>
<keyword evidence="1" id="KW-0812">Transmembrane</keyword>